<protein>
    <submittedName>
        <fullName evidence="1">Uncharacterized protein</fullName>
    </submittedName>
</protein>
<gene>
    <name evidence="1" type="ORF">MERR_LOCUS16238</name>
</gene>
<keyword evidence="2" id="KW-1185">Reference proteome</keyword>
<name>A0A6D2IJA8_9BRAS</name>
<sequence>MKGLICTFHKLHSLMTSRVDLLMVVASTEPRCVMRLFLNHGLVDFKNPDPLTRHIKIVHHLALKTRMGEDDWSLSRLMALYSQSSGQRMEPEEYVERLFHNHASRKGGSRSYNLMLEYDNRLFG</sequence>
<evidence type="ECO:0000313" key="2">
    <source>
        <dbReference type="Proteomes" id="UP000467841"/>
    </source>
</evidence>
<dbReference type="Proteomes" id="UP000467841">
    <property type="component" value="Unassembled WGS sequence"/>
</dbReference>
<organism evidence="1 2">
    <name type="scientific">Microthlaspi erraticum</name>
    <dbReference type="NCBI Taxonomy" id="1685480"/>
    <lineage>
        <taxon>Eukaryota</taxon>
        <taxon>Viridiplantae</taxon>
        <taxon>Streptophyta</taxon>
        <taxon>Embryophyta</taxon>
        <taxon>Tracheophyta</taxon>
        <taxon>Spermatophyta</taxon>
        <taxon>Magnoliopsida</taxon>
        <taxon>eudicotyledons</taxon>
        <taxon>Gunneridae</taxon>
        <taxon>Pentapetalae</taxon>
        <taxon>rosids</taxon>
        <taxon>malvids</taxon>
        <taxon>Brassicales</taxon>
        <taxon>Brassicaceae</taxon>
        <taxon>Coluteocarpeae</taxon>
        <taxon>Microthlaspi</taxon>
    </lineage>
</organism>
<evidence type="ECO:0000313" key="1">
    <source>
        <dbReference type="EMBL" id="CAA7029003.1"/>
    </source>
</evidence>
<proteinExistence type="predicted"/>
<comment type="caution">
    <text evidence="1">The sequence shown here is derived from an EMBL/GenBank/DDBJ whole genome shotgun (WGS) entry which is preliminary data.</text>
</comment>
<dbReference type="OrthoDB" id="1114855at2759"/>
<reference evidence="1" key="1">
    <citation type="submission" date="2020-01" db="EMBL/GenBank/DDBJ databases">
        <authorList>
            <person name="Mishra B."/>
        </authorList>
    </citation>
    <scope>NUCLEOTIDE SEQUENCE [LARGE SCALE GENOMIC DNA]</scope>
</reference>
<dbReference type="AlphaFoldDB" id="A0A6D2IJA8"/>
<accession>A0A6D2IJA8</accession>
<dbReference type="EMBL" id="CACVBM020001074">
    <property type="protein sequence ID" value="CAA7029003.1"/>
    <property type="molecule type" value="Genomic_DNA"/>
</dbReference>